<accession>G7YB45</accession>
<protein>
    <submittedName>
        <fullName evidence="1">Uncharacterized protein</fullName>
    </submittedName>
</protein>
<name>G7YB45_CLOSI</name>
<proteinExistence type="predicted"/>
<sequence>MEGIVSESQYFSVEFFRREGSFTQEYEEINAQLDALLGCMDVLEAKTDQIFNAAKQLVVECQQVRATTSDSVAPNDTNQPLR</sequence>
<evidence type="ECO:0000313" key="1">
    <source>
        <dbReference type="EMBL" id="GAA50179.1"/>
    </source>
</evidence>
<dbReference type="AlphaFoldDB" id="G7YB45"/>
<organism evidence="1 2">
    <name type="scientific">Clonorchis sinensis</name>
    <name type="common">Chinese liver fluke</name>
    <dbReference type="NCBI Taxonomy" id="79923"/>
    <lineage>
        <taxon>Eukaryota</taxon>
        <taxon>Metazoa</taxon>
        <taxon>Spiralia</taxon>
        <taxon>Lophotrochozoa</taxon>
        <taxon>Platyhelminthes</taxon>
        <taxon>Trematoda</taxon>
        <taxon>Digenea</taxon>
        <taxon>Opisthorchiida</taxon>
        <taxon>Opisthorchiata</taxon>
        <taxon>Opisthorchiidae</taxon>
        <taxon>Clonorchis</taxon>
    </lineage>
</organism>
<gene>
    <name evidence="1" type="ORF">CLF_104164</name>
</gene>
<evidence type="ECO:0000313" key="2">
    <source>
        <dbReference type="Proteomes" id="UP000008909"/>
    </source>
</evidence>
<dbReference type="EMBL" id="DF143019">
    <property type="protein sequence ID" value="GAA50179.1"/>
    <property type="molecule type" value="Genomic_DNA"/>
</dbReference>
<keyword evidence="2" id="KW-1185">Reference proteome</keyword>
<reference key="2">
    <citation type="submission" date="2011-10" db="EMBL/GenBank/DDBJ databases">
        <title>The genome and transcriptome sequence of Clonorchis sinensis provide insights into the carcinogenic liver fluke.</title>
        <authorList>
            <person name="Wang X."/>
            <person name="Huang Y."/>
            <person name="Chen W."/>
            <person name="Liu H."/>
            <person name="Guo L."/>
            <person name="Chen Y."/>
            <person name="Luo F."/>
            <person name="Zhou W."/>
            <person name="Sun J."/>
            <person name="Mao Q."/>
            <person name="Liang P."/>
            <person name="Zhou C."/>
            <person name="Tian Y."/>
            <person name="Men J."/>
            <person name="Lv X."/>
            <person name="Huang L."/>
            <person name="Zhou J."/>
            <person name="Hu Y."/>
            <person name="Li R."/>
            <person name="Zhang F."/>
            <person name="Lei H."/>
            <person name="Li X."/>
            <person name="Hu X."/>
            <person name="Liang C."/>
            <person name="Xu J."/>
            <person name="Wu Z."/>
            <person name="Yu X."/>
        </authorList>
    </citation>
    <scope>NUCLEOTIDE SEQUENCE</scope>
    <source>
        <strain>Henan</strain>
    </source>
</reference>
<dbReference type="Pfam" id="PF03670">
    <property type="entry name" value="UPF0184"/>
    <property type="match status" value="1"/>
</dbReference>
<dbReference type="Proteomes" id="UP000008909">
    <property type="component" value="Unassembled WGS sequence"/>
</dbReference>
<reference evidence="1" key="1">
    <citation type="journal article" date="2011" name="Genome Biol.">
        <title>The draft genome of the carcinogenic human liver fluke Clonorchis sinensis.</title>
        <authorList>
            <person name="Wang X."/>
            <person name="Chen W."/>
            <person name="Huang Y."/>
            <person name="Sun J."/>
            <person name="Men J."/>
            <person name="Liu H."/>
            <person name="Luo F."/>
            <person name="Guo L."/>
            <person name="Lv X."/>
            <person name="Deng C."/>
            <person name="Zhou C."/>
            <person name="Fan Y."/>
            <person name="Li X."/>
            <person name="Huang L."/>
            <person name="Hu Y."/>
            <person name="Liang C."/>
            <person name="Hu X."/>
            <person name="Xu J."/>
            <person name="Yu X."/>
        </authorList>
    </citation>
    <scope>NUCLEOTIDE SEQUENCE [LARGE SCALE GENOMIC DNA]</scope>
    <source>
        <strain evidence="1">Henan</strain>
    </source>
</reference>